<sequence length="240" mass="26956">MSRSAVPRRPQTRRRTGADGTWFEEHLLPAQPRYVGLARALLRVTALAAGFTEAQAFDVGVAMSEAYTNVIIHANTPWITLRYAVQPHGITIEVEDDGEGFDIAILDHPYRPEAEVGRGMHLIRSLMNTVECQSSPMGTLVRMTRLRGGRVRERRSWNVAAPPFRSIGHIRRTIDRYERDLALMLGDVEPIEGDLDDRAILERFAGADDKEGLVGDRKLRIKTLQATLEILKEDMSEAGR</sequence>
<name>A0A537IPY3_9BACT</name>
<evidence type="ECO:0000313" key="3">
    <source>
        <dbReference type="EMBL" id="TMI73370.1"/>
    </source>
</evidence>
<dbReference type="GO" id="GO:0004674">
    <property type="term" value="F:protein serine/threonine kinase activity"/>
    <property type="evidence" value="ECO:0007669"/>
    <property type="project" value="UniProtKB-KW"/>
</dbReference>
<dbReference type="AlphaFoldDB" id="A0A537IPY3"/>
<reference evidence="3 4" key="1">
    <citation type="journal article" date="2019" name="Nat. Microbiol.">
        <title>Mediterranean grassland soil C-N compound turnover is dependent on rainfall and depth, and is mediated by genomically divergent microorganisms.</title>
        <authorList>
            <person name="Diamond S."/>
            <person name="Andeer P.F."/>
            <person name="Li Z."/>
            <person name="Crits-Christoph A."/>
            <person name="Burstein D."/>
            <person name="Anantharaman K."/>
            <person name="Lane K.R."/>
            <person name="Thomas B.C."/>
            <person name="Pan C."/>
            <person name="Northen T.R."/>
            <person name="Banfield J.F."/>
        </authorList>
    </citation>
    <scope>NUCLEOTIDE SEQUENCE [LARGE SCALE GENOMIC DNA]</scope>
    <source>
        <strain evidence="3">NP_8</strain>
    </source>
</reference>
<dbReference type="Pfam" id="PF13581">
    <property type="entry name" value="HATPase_c_2"/>
    <property type="match status" value="1"/>
</dbReference>
<evidence type="ECO:0000256" key="1">
    <source>
        <dbReference type="ARBA" id="ARBA00022527"/>
    </source>
</evidence>
<dbReference type="GO" id="GO:0005524">
    <property type="term" value="F:ATP binding"/>
    <property type="evidence" value="ECO:0007669"/>
    <property type="project" value="UniProtKB-KW"/>
</dbReference>
<accession>A0A537IPY3</accession>
<evidence type="ECO:0000313" key="4">
    <source>
        <dbReference type="Proteomes" id="UP000318834"/>
    </source>
</evidence>
<dbReference type="PANTHER" id="PTHR35526">
    <property type="entry name" value="ANTI-SIGMA-F FACTOR RSBW-RELATED"/>
    <property type="match status" value="1"/>
</dbReference>
<dbReference type="CDD" id="cd16936">
    <property type="entry name" value="HATPase_RsbW-like"/>
    <property type="match status" value="1"/>
</dbReference>
<dbReference type="PANTHER" id="PTHR35526:SF3">
    <property type="entry name" value="ANTI-SIGMA-F FACTOR RSBW"/>
    <property type="match status" value="1"/>
</dbReference>
<protein>
    <submittedName>
        <fullName evidence="3">ATP-binding protein</fullName>
    </submittedName>
</protein>
<dbReference type="Proteomes" id="UP000318834">
    <property type="component" value="Unassembled WGS sequence"/>
</dbReference>
<dbReference type="InterPro" id="IPR003594">
    <property type="entry name" value="HATPase_dom"/>
</dbReference>
<dbReference type="EMBL" id="VBAP01000072">
    <property type="protein sequence ID" value="TMI73370.1"/>
    <property type="molecule type" value="Genomic_DNA"/>
</dbReference>
<keyword evidence="3" id="KW-0067">ATP-binding</keyword>
<dbReference type="InterPro" id="IPR036890">
    <property type="entry name" value="HATPase_C_sf"/>
</dbReference>
<dbReference type="SUPFAM" id="SSF55874">
    <property type="entry name" value="ATPase domain of HSP90 chaperone/DNA topoisomerase II/histidine kinase"/>
    <property type="match status" value="1"/>
</dbReference>
<dbReference type="Gene3D" id="3.30.565.10">
    <property type="entry name" value="Histidine kinase-like ATPase, C-terminal domain"/>
    <property type="match status" value="1"/>
</dbReference>
<keyword evidence="1" id="KW-0723">Serine/threonine-protein kinase</keyword>
<gene>
    <name evidence="3" type="ORF">E6H05_09870</name>
</gene>
<proteinExistence type="predicted"/>
<evidence type="ECO:0000259" key="2">
    <source>
        <dbReference type="Pfam" id="PF13581"/>
    </source>
</evidence>
<keyword evidence="1" id="KW-0808">Transferase</keyword>
<organism evidence="3 4">
    <name type="scientific">Candidatus Segetimicrobium genomatis</name>
    <dbReference type="NCBI Taxonomy" id="2569760"/>
    <lineage>
        <taxon>Bacteria</taxon>
        <taxon>Bacillati</taxon>
        <taxon>Candidatus Sysuimicrobiota</taxon>
        <taxon>Candidatus Sysuimicrobiia</taxon>
        <taxon>Candidatus Sysuimicrobiales</taxon>
        <taxon>Candidatus Segetimicrobiaceae</taxon>
        <taxon>Candidatus Segetimicrobium</taxon>
    </lineage>
</organism>
<keyword evidence="1" id="KW-0418">Kinase</keyword>
<feature type="domain" description="Histidine kinase/HSP90-like ATPase" evidence="2">
    <location>
        <begin position="28"/>
        <end position="144"/>
    </location>
</feature>
<comment type="caution">
    <text evidence="3">The sequence shown here is derived from an EMBL/GenBank/DDBJ whole genome shotgun (WGS) entry which is preliminary data.</text>
</comment>
<dbReference type="InterPro" id="IPR050267">
    <property type="entry name" value="Anti-sigma-factor_SerPK"/>
</dbReference>
<keyword evidence="3" id="KW-0547">Nucleotide-binding</keyword>